<evidence type="ECO:0000259" key="7">
    <source>
        <dbReference type="Pfam" id="PF13480"/>
    </source>
</evidence>
<dbReference type="EMBL" id="BPRE01000014">
    <property type="protein sequence ID" value="GJE77447.1"/>
    <property type="molecule type" value="Genomic_DNA"/>
</dbReference>
<keyword evidence="2" id="KW-0808">Transferase</keyword>
<feature type="domain" description="BioF2-like acetyltransferase" evidence="7">
    <location>
        <begin position="156"/>
        <end position="296"/>
    </location>
</feature>
<keyword evidence="3" id="KW-0133">Cell shape</keyword>
<dbReference type="Gene3D" id="3.40.630.30">
    <property type="match status" value="2"/>
</dbReference>
<name>A0ABQ4V273_9HYPH</name>
<dbReference type="PANTHER" id="PTHR36174:SF1">
    <property type="entry name" value="LIPID II:GLYCINE GLYCYLTRANSFERASE"/>
    <property type="match status" value="1"/>
</dbReference>
<evidence type="ECO:0000256" key="6">
    <source>
        <dbReference type="ARBA" id="ARBA00023316"/>
    </source>
</evidence>
<reference evidence="8" key="2">
    <citation type="submission" date="2021-08" db="EMBL/GenBank/DDBJ databases">
        <authorList>
            <person name="Tani A."/>
            <person name="Ola A."/>
            <person name="Ogura Y."/>
            <person name="Katsura K."/>
            <person name="Hayashi T."/>
        </authorList>
    </citation>
    <scope>NUCLEOTIDE SEQUENCE</scope>
    <source>
        <strain evidence="8">DSM 14458</strain>
    </source>
</reference>
<dbReference type="Proteomes" id="UP001055093">
    <property type="component" value="Unassembled WGS sequence"/>
</dbReference>
<evidence type="ECO:0000256" key="4">
    <source>
        <dbReference type="ARBA" id="ARBA00022984"/>
    </source>
</evidence>
<gene>
    <name evidence="8" type="ORF">BGCPKDLD_4052</name>
</gene>
<protein>
    <recommendedName>
        <fullName evidence="7">BioF2-like acetyltransferase domain-containing protein</fullName>
    </recommendedName>
</protein>
<dbReference type="PROSITE" id="PS51191">
    <property type="entry name" value="FEMABX"/>
    <property type="match status" value="1"/>
</dbReference>
<evidence type="ECO:0000256" key="2">
    <source>
        <dbReference type="ARBA" id="ARBA00022679"/>
    </source>
</evidence>
<keyword evidence="9" id="KW-1185">Reference proteome</keyword>
<evidence type="ECO:0000256" key="5">
    <source>
        <dbReference type="ARBA" id="ARBA00023315"/>
    </source>
</evidence>
<dbReference type="RefSeq" id="WP_238308451.1">
    <property type="nucleotide sequence ID" value="NZ_BPRE01000014.1"/>
</dbReference>
<dbReference type="Pfam" id="PF13480">
    <property type="entry name" value="Acetyltransf_6"/>
    <property type="match status" value="1"/>
</dbReference>
<comment type="similarity">
    <text evidence="1">Belongs to the FemABX family.</text>
</comment>
<dbReference type="InterPro" id="IPR003447">
    <property type="entry name" value="FEMABX"/>
</dbReference>
<evidence type="ECO:0000256" key="3">
    <source>
        <dbReference type="ARBA" id="ARBA00022960"/>
    </source>
</evidence>
<reference evidence="8" key="1">
    <citation type="journal article" date="2021" name="Front. Microbiol.">
        <title>Comprehensive Comparative Genomics and Phenotyping of Methylobacterium Species.</title>
        <authorList>
            <person name="Alessa O."/>
            <person name="Ogura Y."/>
            <person name="Fujitani Y."/>
            <person name="Takami H."/>
            <person name="Hayashi T."/>
            <person name="Sahin N."/>
            <person name="Tani A."/>
        </authorList>
    </citation>
    <scope>NUCLEOTIDE SEQUENCE</scope>
    <source>
        <strain evidence="8">DSM 14458</strain>
    </source>
</reference>
<dbReference type="InterPro" id="IPR050644">
    <property type="entry name" value="PG_Glycine_Bridge_Synth"/>
</dbReference>
<organism evidence="8 9">
    <name type="scientific">Methylorubrum suomiense</name>
    <dbReference type="NCBI Taxonomy" id="144191"/>
    <lineage>
        <taxon>Bacteria</taxon>
        <taxon>Pseudomonadati</taxon>
        <taxon>Pseudomonadota</taxon>
        <taxon>Alphaproteobacteria</taxon>
        <taxon>Hyphomicrobiales</taxon>
        <taxon>Methylobacteriaceae</taxon>
        <taxon>Methylorubrum</taxon>
    </lineage>
</organism>
<proteinExistence type="inferred from homology"/>
<dbReference type="PANTHER" id="PTHR36174">
    <property type="entry name" value="LIPID II:GLYCINE GLYCYLTRANSFERASE"/>
    <property type="match status" value="1"/>
</dbReference>
<comment type="caution">
    <text evidence="8">The sequence shown here is derived from an EMBL/GenBank/DDBJ whole genome shotgun (WGS) entry which is preliminary data.</text>
</comment>
<dbReference type="SUPFAM" id="SSF55729">
    <property type="entry name" value="Acyl-CoA N-acyltransferases (Nat)"/>
    <property type="match status" value="2"/>
</dbReference>
<keyword evidence="5" id="KW-0012">Acyltransferase</keyword>
<keyword evidence="4" id="KW-0573">Peptidoglycan synthesis</keyword>
<evidence type="ECO:0000313" key="8">
    <source>
        <dbReference type="EMBL" id="GJE77447.1"/>
    </source>
</evidence>
<evidence type="ECO:0000256" key="1">
    <source>
        <dbReference type="ARBA" id="ARBA00009943"/>
    </source>
</evidence>
<accession>A0ABQ4V273</accession>
<sequence length="328" mass="36529">MIVDHTDAPDWDAWIDAEPGGNFYAAKPWGTYKARLNWTVRRIAVQDGSGRPLAFVQVQERCIGPARFVLAQGCPVLTAAGRTRAEAALSALRDHLDLGPFDLFGVNFQEFQDNEAMSALLALGFVPVVSARQHTLELDLTRPIATIEAELDPKWRRKLAKARRNADLETRILTGAQERLRAFDVFTEMYAALRSRKGFSNTFDPQAFRDIAATDPRLVILEVRENGSPIMVRIAHRAAARWTDFFAASNERGRATNAAALSVWSSIERAKDEGCPIYDLGGIDPAGDRGVFDFKRGISRRVVQSTPLWLYGRSRLVRSLAAAFLAQR</sequence>
<keyword evidence="6" id="KW-0961">Cell wall biogenesis/degradation</keyword>
<dbReference type="InterPro" id="IPR016181">
    <property type="entry name" value="Acyl_CoA_acyltransferase"/>
</dbReference>
<evidence type="ECO:0000313" key="9">
    <source>
        <dbReference type="Proteomes" id="UP001055093"/>
    </source>
</evidence>
<dbReference type="InterPro" id="IPR038740">
    <property type="entry name" value="BioF2-like_GNAT_dom"/>
</dbReference>